<dbReference type="PANTHER" id="PTHR31286">
    <property type="entry name" value="GLYCINE-RICH CELL WALL STRUCTURAL PROTEIN 1.8-LIKE"/>
    <property type="match status" value="1"/>
</dbReference>
<dbReference type="Proteomes" id="UP001141552">
    <property type="component" value="Unassembled WGS sequence"/>
</dbReference>
<name>A0A9Q0FUW0_9ROSI</name>
<feature type="region of interest" description="Disordered" evidence="1">
    <location>
        <begin position="1"/>
        <end position="74"/>
    </location>
</feature>
<dbReference type="InterPro" id="IPR025558">
    <property type="entry name" value="DUF4283"/>
</dbReference>
<feature type="compositionally biased region" description="Polar residues" evidence="1">
    <location>
        <begin position="510"/>
        <end position="529"/>
    </location>
</feature>
<feature type="domain" description="DUF4283" evidence="2">
    <location>
        <begin position="132"/>
        <end position="209"/>
    </location>
</feature>
<feature type="region of interest" description="Disordered" evidence="1">
    <location>
        <begin position="510"/>
        <end position="558"/>
    </location>
</feature>
<proteinExistence type="predicted"/>
<reference evidence="3" key="2">
    <citation type="journal article" date="2023" name="Plants (Basel)">
        <title>Annotation of the Turnera subulata (Passifloraceae) Draft Genome Reveals the S-Locus Evolved after the Divergence of Turneroideae from Passifloroideae in a Stepwise Manner.</title>
        <authorList>
            <person name="Henning P.M."/>
            <person name="Roalson E.H."/>
            <person name="Mir W."/>
            <person name="McCubbin A.G."/>
            <person name="Shore J.S."/>
        </authorList>
    </citation>
    <scope>NUCLEOTIDE SEQUENCE</scope>
    <source>
        <strain evidence="3">F60SS</strain>
    </source>
</reference>
<evidence type="ECO:0000313" key="4">
    <source>
        <dbReference type="Proteomes" id="UP001141552"/>
    </source>
</evidence>
<dbReference type="PANTHER" id="PTHR31286:SF99">
    <property type="entry name" value="DUF4283 DOMAIN-CONTAINING PROTEIN"/>
    <property type="match status" value="1"/>
</dbReference>
<dbReference type="OrthoDB" id="1112026at2759"/>
<sequence length="558" mass="61776">MPPHDSKRSEPPPCSPDSPAKEDRTTKKVRLKDATDLSKASHEIDMDEAEGRSPLERQPSICTDSTPVQMGFPPLSYKDKLATGTTTESEEEFWIEEEEPEFEEGDVIVREGENGPVIELSKAFKKRLDKPWQSAVVVKLLGRPIGYKALKTKLQSMWKTEGLFRLIDMENDFYVVRFRSNADYIHALTEGPWTIFGHALCVQPWSPGFRETTGKVEQDVVWVRFPDLSLNRYHSRILKVMGNLIGKAVKVDYHTEKTQRGKFAKMAVVVDLTKPLKGTLNLEGETIKVGYEGLPHICYFCGRYGHNEVVCSEKKAGTTTADSPAPLTASSSGEGISPTHQASSAVPKKDLGHWMTVAPRQRRPNRKISDETSEEAAAQSMGNVFGMVSPHPSPLKPVFQAQPSTQPAHKQPKPRSSRPKPSNTPSPHTPKPNNTRPPLKDISNAYPTGPSKPSTRKPQPPSETSKQATKQPIPKPTPKGKEIPKAPNFVDHTVVSLGESQHMVLVVNHPTPTQPHHNSASSSTLLHPSQPTPRNPLTLLLPGSGQRMEQSIPSYHRP</sequence>
<dbReference type="AlphaFoldDB" id="A0A9Q0FUW0"/>
<keyword evidence="4" id="KW-1185">Reference proteome</keyword>
<organism evidence="3 4">
    <name type="scientific">Turnera subulata</name>
    <dbReference type="NCBI Taxonomy" id="218843"/>
    <lineage>
        <taxon>Eukaryota</taxon>
        <taxon>Viridiplantae</taxon>
        <taxon>Streptophyta</taxon>
        <taxon>Embryophyta</taxon>
        <taxon>Tracheophyta</taxon>
        <taxon>Spermatophyta</taxon>
        <taxon>Magnoliopsida</taxon>
        <taxon>eudicotyledons</taxon>
        <taxon>Gunneridae</taxon>
        <taxon>Pentapetalae</taxon>
        <taxon>rosids</taxon>
        <taxon>fabids</taxon>
        <taxon>Malpighiales</taxon>
        <taxon>Passifloraceae</taxon>
        <taxon>Turnera</taxon>
    </lineage>
</organism>
<accession>A0A9Q0FUW0</accession>
<feature type="compositionally biased region" description="Basic and acidic residues" evidence="1">
    <location>
        <begin position="1"/>
        <end position="10"/>
    </location>
</feature>
<feature type="compositionally biased region" description="Polar residues" evidence="1">
    <location>
        <begin position="547"/>
        <end position="558"/>
    </location>
</feature>
<comment type="caution">
    <text evidence="3">The sequence shown here is derived from an EMBL/GenBank/DDBJ whole genome shotgun (WGS) entry which is preliminary data.</text>
</comment>
<dbReference type="InterPro" id="IPR040256">
    <property type="entry name" value="At4g02000-like"/>
</dbReference>
<evidence type="ECO:0000259" key="2">
    <source>
        <dbReference type="Pfam" id="PF14111"/>
    </source>
</evidence>
<evidence type="ECO:0000256" key="1">
    <source>
        <dbReference type="SAM" id="MobiDB-lite"/>
    </source>
</evidence>
<protein>
    <recommendedName>
        <fullName evidence="2">DUF4283 domain-containing protein</fullName>
    </recommendedName>
</protein>
<dbReference type="EMBL" id="JAKUCV010003584">
    <property type="protein sequence ID" value="KAJ4838324.1"/>
    <property type="molecule type" value="Genomic_DNA"/>
</dbReference>
<reference evidence="3" key="1">
    <citation type="submission" date="2022-02" db="EMBL/GenBank/DDBJ databases">
        <authorList>
            <person name="Henning P.M."/>
            <person name="McCubbin A.G."/>
            <person name="Shore J.S."/>
        </authorList>
    </citation>
    <scope>NUCLEOTIDE SEQUENCE</scope>
    <source>
        <strain evidence="3">F60SS</strain>
        <tissue evidence="3">Leaves</tissue>
    </source>
</reference>
<evidence type="ECO:0000313" key="3">
    <source>
        <dbReference type="EMBL" id="KAJ4838324.1"/>
    </source>
</evidence>
<dbReference type="Pfam" id="PF14111">
    <property type="entry name" value="DUF4283"/>
    <property type="match status" value="1"/>
</dbReference>
<feature type="compositionally biased region" description="Polar residues" evidence="1">
    <location>
        <begin position="317"/>
        <end position="344"/>
    </location>
</feature>
<feature type="compositionally biased region" description="Basic and acidic residues" evidence="1">
    <location>
        <begin position="19"/>
        <end position="55"/>
    </location>
</feature>
<feature type="compositionally biased region" description="Polar residues" evidence="1">
    <location>
        <begin position="451"/>
        <end position="470"/>
    </location>
</feature>
<feature type="region of interest" description="Disordered" evidence="1">
    <location>
        <begin position="317"/>
        <end position="486"/>
    </location>
</feature>
<gene>
    <name evidence="3" type="ORF">Tsubulata_043031</name>
</gene>